<protein>
    <submittedName>
        <fullName evidence="2">Uncharacterized protein</fullName>
    </submittedName>
</protein>
<feature type="region of interest" description="Disordered" evidence="1">
    <location>
        <begin position="185"/>
        <end position="205"/>
    </location>
</feature>
<sequence>MRRCFVFARRAEVRSGLVDRAVHDLEELAVVKAAVGSKVALHQLLKLAVGRAQLPAPAILDGRLCIPPSLCQERDHPVDVVGVEPVVVDGDAVIDILHHVVPAAGDEDGLARLLDGLRDELRRPLKAREAVRLEQVLGPERARHAAPVGVVDEVRAARRQEQPALAPCDIHGPAVRAEHIRVHGRPRAPRPTVDKPVVGAGAALP</sequence>
<dbReference type="AlphaFoldDB" id="A0A061RNR8"/>
<evidence type="ECO:0000313" key="2">
    <source>
        <dbReference type="EMBL" id="JAC72330.1"/>
    </source>
</evidence>
<dbReference type="EMBL" id="GBEZ01013677">
    <property type="protein sequence ID" value="JAC72330.1"/>
    <property type="molecule type" value="Transcribed_RNA"/>
</dbReference>
<evidence type="ECO:0000256" key="1">
    <source>
        <dbReference type="SAM" id="MobiDB-lite"/>
    </source>
</evidence>
<gene>
    <name evidence="2" type="ORF">TSPGSL018_31616</name>
</gene>
<feature type="non-terminal residue" evidence="2">
    <location>
        <position position="205"/>
    </location>
</feature>
<accession>A0A061RNR8</accession>
<organism evidence="2">
    <name type="scientific">Tetraselmis sp. GSL018</name>
    <dbReference type="NCBI Taxonomy" id="582737"/>
    <lineage>
        <taxon>Eukaryota</taxon>
        <taxon>Viridiplantae</taxon>
        <taxon>Chlorophyta</taxon>
        <taxon>core chlorophytes</taxon>
        <taxon>Chlorodendrophyceae</taxon>
        <taxon>Chlorodendrales</taxon>
        <taxon>Chlorodendraceae</taxon>
        <taxon>Tetraselmis</taxon>
    </lineage>
</organism>
<name>A0A061RNR8_9CHLO</name>
<reference evidence="2" key="1">
    <citation type="submission" date="2014-05" db="EMBL/GenBank/DDBJ databases">
        <title>The transcriptome of the halophilic microalga Tetraselmis sp. GSL018 isolated from the Great Salt Lake, Utah.</title>
        <authorList>
            <person name="Jinkerson R.E."/>
            <person name="D'Adamo S."/>
            <person name="Posewitz M.C."/>
        </authorList>
    </citation>
    <scope>NUCLEOTIDE SEQUENCE</scope>
    <source>
        <strain evidence="2">GSL018</strain>
    </source>
</reference>
<proteinExistence type="predicted"/>